<dbReference type="WBParaSite" id="Hba_15236">
    <property type="protein sequence ID" value="Hba_15236"/>
    <property type="gene ID" value="Hba_15236"/>
</dbReference>
<dbReference type="AlphaFoldDB" id="A0A1I7XD02"/>
<reference evidence="3" key="1">
    <citation type="submission" date="2016-11" db="UniProtKB">
        <authorList>
            <consortium name="WormBaseParasite"/>
        </authorList>
    </citation>
    <scope>IDENTIFICATION</scope>
</reference>
<organism evidence="2 3">
    <name type="scientific">Heterorhabditis bacteriophora</name>
    <name type="common">Entomopathogenic nematode worm</name>
    <dbReference type="NCBI Taxonomy" id="37862"/>
    <lineage>
        <taxon>Eukaryota</taxon>
        <taxon>Metazoa</taxon>
        <taxon>Ecdysozoa</taxon>
        <taxon>Nematoda</taxon>
        <taxon>Chromadorea</taxon>
        <taxon>Rhabditida</taxon>
        <taxon>Rhabditina</taxon>
        <taxon>Rhabditomorpha</taxon>
        <taxon>Strongyloidea</taxon>
        <taxon>Heterorhabditidae</taxon>
        <taxon>Heterorhabditis</taxon>
    </lineage>
</organism>
<keyword evidence="1" id="KW-1133">Transmembrane helix</keyword>
<feature type="transmembrane region" description="Helical" evidence="1">
    <location>
        <begin position="153"/>
        <end position="175"/>
    </location>
</feature>
<accession>A0A1I7XD02</accession>
<keyword evidence="2" id="KW-1185">Reference proteome</keyword>
<keyword evidence="1" id="KW-0472">Membrane</keyword>
<dbReference type="Gene3D" id="3.80.10.10">
    <property type="entry name" value="Ribonuclease Inhibitor"/>
    <property type="match status" value="1"/>
</dbReference>
<name>A0A1I7XD02_HETBA</name>
<keyword evidence="1" id="KW-0812">Transmembrane</keyword>
<evidence type="ECO:0000313" key="2">
    <source>
        <dbReference type="Proteomes" id="UP000095283"/>
    </source>
</evidence>
<evidence type="ECO:0000313" key="3">
    <source>
        <dbReference type="WBParaSite" id="Hba_15236"/>
    </source>
</evidence>
<dbReference type="Proteomes" id="UP000095283">
    <property type="component" value="Unplaced"/>
</dbReference>
<protein>
    <submittedName>
        <fullName evidence="3">LRRCT domain-containing protein</fullName>
    </submittedName>
</protein>
<dbReference type="SUPFAM" id="SSF52058">
    <property type="entry name" value="L domain-like"/>
    <property type="match status" value="1"/>
</dbReference>
<sequence length="216" mass="25194">MINMNNSSRLYELHPNAFGWQNPESDRVYSLKYLHIENCNISLITEDLLDWDLVSDNCKAIILLILKMYFNIHMQNQYTPYCRSLTELRIGGNPINCSCETAFLMEGEIYSYEYSNSLPKCYYPKELRGRPLVKVQQVEACSGIQTAQRSTRFARVLMILLVLVFISVTMYYMIISGRLKALFQKVQYPQVSYSNLANKDDQQSLEHDFQPRPQDV</sequence>
<evidence type="ECO:0000256" key="1">
    <source>
        <dbReference type="SAM" id="Phobius"/>
    </source>
</evidence>
<dbReference type="InterPro" id="IPR032675">
    <property type="entry name" value="LRR_dom_sf"/>
</dbReference>
<proteinExistence type="predicted"/>